<evidence type="ECO:0000313" key="2">
    <source>
        <dbReference type="EMBL" id="GAA0767747.1"/>
    </source>
</evidence>
<dbReference type="InterPro" id="IPR029044">
    <property type="entry name" value="Nucleotide-diphossugar_trans"/>
</dbReference>
<dbReference type="InterPro" id="IPR011990">
    <property type="entry name" value="TPR-like_helical_dom_sf"/>
</dbReference>
<dbReference type="PANTHER" id="PTHR43630">
    <property type="entry name" value="POLY-BETA-1,6-N-ACETYL-D-GLUCOSAMINE SYNTHASE"/>
    <property type="match status" value="1"/>
</dbReference>
<evidence type="ECO:0000259" key="1">
    <source>
        <dbReference type="Pfam" id="PF00535"/>
    </source>
</evidence>
<dbReference type="CDD" id="cd02511">
    <property type="entry name" value="Beta4Glucosyltransferase"/>
    <property type="match status" value="1"/>
</dbReference>
<dbReference type="Pfam" id="PF00535">
    <property type="entry name" value="Glycos_transf_2"/>
    <property type="match status" value="1"/>
</dbReference>
<feature type="domain" description="Glycosyltransferase 2-like" evidence="1">
    <location>
        <begin position="19"/>
        <end position="122"/>
    </location>
</feature>
<dbReference type="SUPFAM" id="SSF48452">
    <property type="entry name" value="TPR-like"/>
    <property type="match status" value="2"/>
</dbReference>
<protein>
    <submittedName>
        <fullName evidence="2">Glycosyltransferase family 2 protein</fullName>
    </submittedName>
</protein>
<dbReference type="SMART" id="SM00028">
    <property type="entry name" value="TPR"/>
    <property type="match status" value="4"/>
</dbReference>
<gene>
    <name evidence="2" type="ORF">GCM10008908_07180</name>
</gene>
<reference evidence="3" key="1">
    <citation type="journal article" date="2019" name="Int. J. Syst. Evol. Microbiol.">
        <title>The Global Catalogue of Microorganisms (GCM) 10K type strain sequencing project: providing services to taxonomists for standard genome sequencing and annotation.</title>
        <authorList>
            <consortium name="The Broad Institute Genomics Platform"/>
            <consortium name="The Broad Institute Genome Sequencing Center for Infectious Disease"/>
            <person name="Wu L."/>
            <person name="Ma J."/>
        </authorList>
    </citation>
    <scope>NUCLEOTIDE SEQUENCE [LARGE SCALE GENOMIC DNA]</scope>
    <source>
        <strain evidence="3">JCM 1417</strain>
    </source>
</reference>
<dbReference type="Gene3D" id="1.25.40.10">
    <property type="entry name" value="Tetratricopeptide repeat domain"/>
    <property type="match status" value="2"/>
</dbReference>
<dbReference type="EMBL" id="BAAACI010000001">
    <property type="protein sequence ID" value="GAA0767747.1"/>
    <property type="molecule type" value="Genomic_DNA"/>
</dbReference>
<proteinExistence type="predicted"/>
<keyword evidence="3" id="KW-1185">Reference proteome</keyword>
<dbReference type="Gene3D" id="3.90.550.10">
    <property type="entry name" value="Spore Coat Polysaccharide Biosynthesis Protein SpsA, Chain A"/>
    <property type="match status" value="1"/>
</dbReference>
<accession>A0ABP3VRT6</accession>
<sequence length="740" mass="87725">MDKKMNIKELDRKTKYKLSICMIVRDEEKFLDNCLRSLKPLIDSNLAELVIVDTGSIDNTVEIAKNYTERIYFKQWNNNFSEARNYSISLARGEYIFIMDADQEMEYVEVEKLIKLFSSNAYKKFNTYSLVYKNFTNEDLNEYTYFSLNLIFKNDGYFKYEGKIHNQPLYKGPVKNLEIYMLHYGYIMTEDIKEKKFKRTATLLKNEIEKDPKNIYYIYQLSRSYEMHGDTKDAVIELENYLSLMETEKVNDNFKINYYHNATIIYFNAKEYDKCIYYCERMKELDNELIDCYYLKGKCNVIEGNMDEAIENLNLYLKYLENFKYEKYASTNGLEIFSYGHRYRVIGELLRFKIKINQLECIDKYIYLLMEDTDTFMLMLGEILKVYMILKDFSSLDKTINKVKERNEEILLLYLLSKSICETNDTDKELVIKKINALSNEEKKLLDLKVKKEEKNAFENLIDFIDESGKESNKVINIENCVVPLINTLNSSSIDEIISCNFRDDMIYIIKYLLSKSDMLINAYLVDKYKIIELLNKYGLIIKNLNQDKFKEDLDFVDKLDEFRRYIDNGEVIKGISKLKEAIEIKSEFSNLVAIIKDSILLPDCNESNNLVLYNDIIKIKENLMTLINSNMIREAMELFAQLEELYNIKEDVELLSIKSTLKFYNNEILEAEKLLKEGLKYYPRNIDLLYNLGYIYEANKKYLSAMNIYIVILEIDSEKLYSKGINDNMDRLRNLVPII</sequence>
<evidence type="ECO:0000313" key="3">
    <source>
        <dbReference type="Proteomes" id="UP001501047"/>
    </source>
</evidence>
<dbReference type="RefSeq" id="WP_343823700.1">
    <property type="nucleotide sequence ID" value="NZ_BAAACI010000001.1"/>
</dbReference>
<dbReference type="InterPro" id="IPR019734">
    <property type="entry name" value="TPR_rpt"/>
</dbReference>
<dbReference type="PANTHER" id="PTHR43630:SF2">
    <property type="entry name" value="GLYCOSYLTRANSFERASE"/>
    <property type="match status" value="1"/>
</dbReference>
<name>A0ABP3VRT6_CLOSU</name>
<dbReference type="Pfam" id="PF12895">
    <property type="entry name" value="ANAPC3"/>
    <property type="match status" value="1"/>
</dbReference>
<dbReference type="InterPro" id="IPR001173">
    <property type="entry name" value="Glyco_trans_2-like"/>
</dbReference>
<dbReference type="SUPFAM" id="SSF53448">
    <property type="entry name" value="Nucleotide-diphospho-sugar transferases"/>
    <property type="match status" value="1"/>
</dbReference>
<dbReference type="Proteomes" id="UP001501047">
    <property type="component" value="Unassembled WGS sequence"/>
</dbReference>
<organism evidence="2 3">
    <name type="scientific">Clostridium subterminale</name>
    <dbReference type="NCBI Taxonomy" id="1550"/>
    <lineage>
        <taxon>Bacteria</taxon>
        <taxon>Bacillati</taxon>
        <taxon>Bacillota</taxon>
        <taxon>Clostridia</taxon>
        <taxon>Eubacteriales</taxon>
        <taxon>Clostridiaceae</taxon>
        <taxon>Clostridium</taxon>
    </lineage>
</organism>
<comment type="caution">
    <text evidence="2">The sequence shown here is derived from an EMBL/GenBank/DDBJ whole genome shotgun (WGS) entry which is preliminary data.</text>
</comment>